<dbReference type="GO" id="GO:0043842">
    <property type="term" value="F:Kdo transferase activity"/>
    <property type="evidence" value="ECO:0007669"/>
    <property type="project" value="UniProtKB-EC"/>
</dbReference>
<comment type="caution">
    <text evidence="15">The sequence shown here is derived from an EMBL/GenBank/DDBJ whole genome shotgun (WGS) entry which is preliminary data.</text>
</comment>
<organism evidence="15 16">
    <name type="scientific">Achromobacter spanius</name>
    <dbReference type="NCBI Taxonomy" id="217203"/>
    <lineage>
        <taxon>Bacteria</taxon>
        <taxon>Pseudomonadati</taxon>
        <taxon>Pseudomonadota</taxon>
        <taxon>Betaproteobacteria</taxon>
        <taxon>Burkholderiales</taxon>
        <taxon>Alcaligenaceae</taxon>
        <taxon>Achromobacter</taxon>
    </lineage>
</organism>
<dbReference type="GO" id="GO:0009245">
    <property type="term" value="P:lipid A biosynthetic process"/>
    <property type="evidence" value="ECO:0007669"/>
    <property type="project" value="TreeGrafter"/>
</dbReference>
<evidence type="ECO:0000259" key="14">
    <source>
        <dbReference type="Pfam" id="PF04413"/>
    </source>
</evidence>
<dbReference type="InterPro" id="IPR039901">
    <property type="entry name" value="Kdotransferase"/>
</dbReference>
<keyword evidence="6 11" id="KW-0808">Transferase</keyword>
<dbReference type="GO" id="GO:0030313">
    <property type="term" value="C:cell envelope"/>
    <property type="evidence" value="ECO:0007669"/>
    <property type="project" value="UniProtKB-SubCell"/>
</dbReference>
<dbReference type="InterPro" id="IPR007507">
    <property type="entry name" value="Glycos_transf_N"/>
</dbReference>
<evidence type="ECO:0000256" key="9">
    <source>
        <dbReference type="PIRSR" id="PIRSR639901-1"/>
    </source>
</evidence>
<gene>
    <name evidence="15" type="ORF">N5D93_05310</name>
</gene>
<evidence type="ECO:0000256" key="8">
    <source>
        <dbReference type="ARBA" id="ARBA00049183"/>
    </source>
</evidence>
<comment type="subcellular location">
    <subcellularLocation>
        <location evidence="1">Cell envelope</location>
    </subcellularLocation>
    <subcellularLocation>
        <location evidence="11">Cell membrane</location>
    </subcellularLocation>
</comment>
<feature type="region of interest" description="Disordered" evidence="12">
    <location>
        <begin position="279"/>
        <end position="299"/>
    </location>
</feature>
<comment type="catalytic activity">
    <reaction evidence="8 11">
        <text>lipid IVA (E. coli) + CMP-3-deoxy-beta-D-manno-octulosonate = alpha-Kdo-(2-&gt;6)-lipid IVA (E. coli) + CMP + H(+)</text>
        <dbReference type="Rhea" id="RHEA:28066"/>
        <dbReference type="ChEBI" id="CHEBI:15378"/>
        <dbReference type="ChEBI" id="CHEBI:58603"/>
        <dbReference type="ChEBI" id="CHEBI:60364"/>
        <dbReference type="ChEBI" id="CHEBI:60377"/>
        <dbReference type="ChEBI" id="CHEBI:85987"/>
        <dbReference type="EC" id="2.4.99.12"/>
    </reaction>
</comment>
<feature type="domain" description="Glycosyl transferase family 1" evidence="13">
    <location>
        <begin position="345"/>
        <end position="445"/>
    </location>
</feature>
<keyword evidence="11" id="KW-0448">Lipopolysaccharide biosynthesis</keyword>
<comment type="similarity">
    <text evidence="11">Belongs to the glycosyltransferase group 1 family.</text>
</comment>
<feature type="domain" description="3-deoxy-D-manno-octulosonic-acid transferase N-terminal" evidence="14">
    <location>
        <begin position="37"/>
        <end position="228"/>
    </location>
</feature>
<protein>
    <recommendedName>
        <fullName evidence="4 11">3-deoxy-D-manno-octulosonic acid transferase</fullName>
        <shortName evidence="11">Kdo transferase</shortName>
        <ecNumber evidence="3 11">2.4.99.12</ecNumber>
    </recommendedName>
    <alternativeName>
        <fullName evidence="7 11">Lipid IV(A) 3-deoxy-D-manno-octulosonic acid transferase</fullName>
    </alternativeName>
</protein>
<dbReference type="InterPro" id="IPR038107">
    <property type="entry name" value="Glycos_transf_N_sf"/>
</dbReference>
<evidence type="ECO:0000256" key="6">
    <source>
        <dbReference type="ARBA" id="ARBA00022679"/>
    </source>
</evidence>
<dbReference type="Gene3D" id="3.40.50.2000">
    <property type="entry name" value="Glycogen Phosphorylase B"/>
    <property type="match status" value="1"/>
</dbReference>
<dbReference type="EC" id="2.4.99.12" evidence="3 11"/>
<name>A0AA42IUZ1_9BURK</name>
<feature type="site" description="Transition state stabilizer" evidence="10">
    <location>
        <position position="226"/>
    </location>
</feature>
<feature type="compositionally biased region" description="Low complexity" evidence="12">
    <location>
        <begin position="279"/>
        <end position="298"/>
    </location>
</feature>
<feature type="site" description="Transition state stabilizer" evidence="10">
    <location>
        <position position="150"/>
    </location>
</feature>
<evidence type="ECO:0000313" key="15">
    <source>
        <dbReference type="EMBL" id="MDH0735216.1"/>
    </source>
</evidence>
<comment type="function">
    <text evidence="11">Involved in lipopolysaccharide (LPS) biosynthesis. Catalyzes the transfer of 3-deoxy-D-manno-octulosonate (Kdo) residue(s) from CMP-Kdo to lipid IV(A), the tetraacyldisaccharide-1,4'-bisphosphate precursor of lipid A.</text>
</comment>
<evidence type="ECO:0000256" key="2">
    <source>
        <dbReference type="ARBA" id="ARBA00004713"/>
    </source>
</evidence>
<dbReference type="GO" id="GO:0005886">
    <property type="term" value="C:plasma membrane"/>
    <property type="evidence" value="ECO:0007669"/>
    <property type="project" value="UniProtKB-SubCell"/>
</dbReference>
<accession>A0AA42IUZ1</accession>
<evidence type="ECO:0000256" key="10">
    <source>
        <dbReference type="PIRSR" id="PIRSR639901-2"/>
    </source>
</evidence>
<keyword evidence="5" id="KW-0472">Membrane</keyword>
<dbReference type="PANTHER" id="PTHR42755:SF1">
    <property type="entry name" value="3-DEOXY-D-MANNO-OCTULOSONIC ACID TRANSFERASE, MITOCHONDRIAL-RELATED"/>
    <property type="match status" value="1"/>
</dbReference>
<evidence type="ECO:0000256" key="3">
    <source>
        <dbReference type="ARBA" id="ARBA00012621"/>
    </source>
</evidence>
<reference evidence="15" key="1">
    <citation type="submission" date="2022-09" db="EMBL/GenBank/DDBJ databases">
        <title>Intensive care unit water sources are persistently colonized with multi-drug resistant bacteria and are the site of extensive horizontal gene transfer of antibiotic resistance genes.</title>
        <authorList>
            <person name="Diorio-Toth L."/>
        </authorList>
    </citation>
    <scope>NUCLEOTIDE SEQUENCE</scope>
    <source>
        <strain evidence="15">GD03843</strain>
    </source>
</reference>
<proteinExistence type="inferred from homology"/>
<evidence type="ECO:0000256" key="5">
    <source>
        <dbReference type="ARBA" id="ARBA00022519"/>
    </source>
</evidence>
<comment type="pathway">
    <text evidence="2 11">Bacterial outer membrane biogenesis; LPS core biosynthesis.</text>
</comment>
<evidence type="ECO:0000256" key="12">
    <source>
        <dbReference type="SAM" id="MobiDB-lite"/>
    </source>
</evidence>
<evidence type="ECO:0000256" key="1">
    <source>
        <dbReference type="ARBA" id="ARBA00004196"/>
    </source>
</evidence>
<dbReference type="GO" id="GO:0009244">
    <property type="term" value="P:lipopolysaccharide core region biosynthetic process"/>
    <property type="evidence" value="ECO:0007669"/>
    <property type="project" value="UniProtKB-UniRule"/>
</dbReference>
<keyword evidence="11" id="KW-1003">Cell membrane</keyword>
<evidence type="ECO:0000256" key="11">
    <source>
        <dbReference type="RuleBase" id="RU365103"/>
    </source>
</evidence>
<keyword evidence="5" id="KW-0997">Cell inner membrane</keyword>
<evidence type="ECO:0000256" key="4">
    <source>
        <dbReference type="ARBA" id="ARBA00019077"/>
    </source>
</evidence>
<feature type="active site" description="Proton acceptor" evidence="9">
    <location>
        <position position="77"/>
    </location>
</feature>
<sequence>MNRCVYTLALRALAPLLWLWMARRAKRAGGEWGVFSRERFGHRPDTKPPASTSATTATSTGFAWTAPVWMHAVSLGETRAAQPLLQALLDRGLPVLLTHMTATGRAEGQRLFADAISRGQLRQAWLPYDFPGATRRFMRGYRPRCGLLIEREIWPNLLAAARQAGVPMALVSARYSASSLRQAKRMGSVMCEALGGLDLVLAQTAEDAGRLAQAGAPTPVVTGNLKFDLVLPAEQVQAGREWRARIGRPVIAIASTREGEDAPFIKAIKHYGNGSCHPAGNPASNSASDPANSSANGPTGSASAAPLFLLIPRHPQRFDDAAGLLSEAGVSYVRRSAGGDPAPETRVLLGDSLGEMAFYYAASDVAVVAGSFAPLGGQNLIEACAAGVPVIVGPHTFNFQQAAEDAIAAGAATRKADPAQATDAALAMLKDEAQRQEASRAARAWFELHAGATRRTMDALAPWLG</sequence>
<dbReference type="EMBL" id="JAOCDZ010000003">
    <property type="protein sequence ID" value="MDH0735216.1"/>
    <property type="molecule type" value="Genomic_DNA"/>
</dbReference>
<dbReference type="Proteomes" id="UP001161094">
    <property type="component" value="Unassembled WGS sequence"/>
</dbReference>
<evidence type="ECO:0000313" key="16">
    <source>
        <dbReference type="Proteomes" id="UP001161094"/>
    </source>
</evidence>
<dbReference type="AlphaFoldDB" id="A0AA42IUZ1"/>
<dbReference type="Pfam" id="PF00534">
    <property type="entry name" value="Glycos_transf_1"/>
    <property type="match status" value="1"/>
</dbReference>
<dbReference type="SUPFAM" id="SSF53756">
    <property type="entry name" value="UDP-Glycosyltransferase/glycogen phosphorylase"/>
    <property type="match status" value="1"/>
</dbReference>
<dbReference type="InterPro" id="IPR001296">
    <property type="entry name" value="Glyco_trans_1"/>
</dbReference>
<dbReference type="RefSeq" id="WP_279994242.1">
    <property type="nucleotide sequence ID" value="NZ_JAOCDZ010000003.1"/>
</dbReference>
<dbReference type="Gene3D" id="3.40.50.11720">
    <property type="entry name" value="3-Deoxy-D-manno-octulosonic-acid transferase, N-terminal domain"/>
    <property type="match status" value="1"/>
</dbReference>
<evidence type="ECO:0000256" key="7">
    <source>
        <dbReference type="ARBA" id="ARBA00031445"/>
    </source>
</evidence>
<evidence type="ECO:0000259" key="13">
    <source>
        <dbReference type="Pfam" id="PF00534"/>
    </source>
</evidence>
<dbReference type="PANTHER" id="PTHR42755">
    <property type="entry name" value="3-DEOXY-MANNO-OCTULOSONATE CYTIDYLYLTRANSFERASE"/>
    <property type="match status" value="1"/>
</dbReference>
<dbReference type="Pfam" id="PF04413">
    <property type="entry name" value="Glycos_transf_N"/>
    <property type="match status" value="1"/>
</dbReference>